<accession>A0ACB8T3G8</accession>
<reference evidence="1" key="1">
    <citation type="submission" date="2021-03" db="EMBL/GenBank/DDBJ databases">
        <authorList>
            <consortium name="DOE Joint Genome Institute"/>
            <person name="Ahrendt S."/>
            <person name="Looney B.P."/>
            <person name="Miyauchi S."/>
            <person name="Morin E."/>
            <person name="Drula E."/>
            <person name="Courty P.E."/>
            <person name="Chicoki N."/>
            <person name="Fauchery L."/>
            <person name="Kohler A."/>
            <person name="Kuo A."/>
            <person name="Labutti K."/>
            <person name="Pangilinan J."/>
            <person name="Lipzen A."/>
            <person name="Riley R."/>
            <person name="Andreopoulos W."/>
            <person name="He G."/>
            <person name="Johnson J."/>
            <person name="Barry K.W."/>
            <person name="Grigoriev I.V."/>
            <person name="Nagy L."/>
            <person name="Hibbett D."/>
            <person name="Henrissat B."/>
            <person name="Matheny P.B."/>
            <person name="Labbe J."/>
            <person name="Martin F."/>
        </authorList>
    </citation>
    <scope>NUCLEOTIDE SEQUENCE</scope>
    <source>
        <strain evidence="1">HHB10654</strain>
    </source>
</reference>
<reference evidence="1" key="2">
    <citation type="journal article" date="2022" name="New Phytol.">
        <title>Evolutionary transition to the ectomycorrhizal habit in the genomes of a hyperdiverse lineage of mushroom-forming fungi.</title>
        <authorList>
            <person name="Looney B."/>
            <person name="Miyauchi S."/>
            <person name="Morin E."/>
            <person name="Drula E."/>
            <person name="Courty P.E."/>
            <person name="Kohler A."/>
            <person name="Kuo A."/>
            <person name="LaButti K."/>
            <person name="Pangilinan J."/>
            <person name="Lipzen A."/>
            <person name="Riley R."/>
            <person name="Andreopoulos W."/>
            <person name="He G."/>
            <person name="Johnson J."/>
            <person name="Nolan M."/>
            <person name="Tritt A."/>
            <person name="Barry K.W."/>
            <person name="Grigoriev I.V."/>
            <person name="Nagy L.G."/>
            <person name="Hibbett D."/>
            <person name="Henrissat B."/>
            <person name="Matheny P.B."/>
            <person name="Labbe J."/>
            <person name="Martin F.M."/>
        </authorList>
    </citation>
    <scope>NUCLEOTIDE SEQUENCE</scope>
    <source>
        <strain evidence="1">HHB10654</strain>
    </source>
</reference>
<evidence type="ECO:0000313" key="2">
    <source>
        <dbReference type="Proteomes" id="UP000814140"/>
    </source>
</evidence>
<protein>
    <submittedName>
        <fullName evidence="1">P-loop containing nucleoside triphosphate hydrolase protein</fullName>
    </submittedName>
</protein>
<dbReference type="Proteomes" id="UP000814140">
    <property type="component" value="Unassembled WGS sequence"/>
</dbReference>
<name>A0ACB8T3G8_9AGAM</name>
<organism evidence="1 2">
    <name type="scientific">Artomyces pyxidatus</name>
    <dbReference type="NCBI Taxonomy" id="48021"/>
    <lineage>
        <taxon>Eukaryota</taxon>
        <taxon>Fungi</taxon>
        <taxon>Dikarya</taxon>
        <taxon>Basidiomycota</taxon>
        <taxon>Agaricomycotina</taxon>
        <taxon>Agaricomycetes</taxon>
        <taxon>Russulales</taxon>
        <taxon>Auriscalpiaceae</taxon>
        <taxon>Artomyces</taxon>
    </lineage>
</organism>
<evidence type="ECO:0000313" key="1">
    <source>
        <dbReference type="EMBL" id="KAI0062541.1"/>
    </source>
</evidence>
<comment type="caution">
    <text evidence="1">The sequence shown here is derived from an EMBL/GenBank/DDBJ whole genome shotgun (WGS) entry which is preliminary data.</text>
</comment>
<sequence length="1493" mass="163273">MPRSTALEVDAAAPAAEATPNISMAEFPSTPEASTQALNPTEHEYTAPSASFRLLFSLLSRRDLLLLVLPAFVFSMIAGGIAPFMTVVVGQVFNTFANFADIHNPTQADKEHLLHGIAVSALELLGLAAAALALSSLTSSLWIWTGERNAMMIRMKVYASVASREMIWFDTKMGGEDSVQTAEGDGPVGAGGLMAKFARETDEVRMASSLACGMVVQHLTTCITCLVLGFDRSWSLTLVILSAVPLLMIIQIFSQGIAGPLLATERAHLATAATLVDRAVVAIATVKAFNASAYEQSTLQVLTEKLRLAAWKLNRVWAFTSGLTQFTVMAMFVQGFWFGAKLVRDEKVAAGDVMAVFWACLIATTNLQMCIPYFITLAKGKFAMSALMSLVDAPSPVQPSPFARRPSTASFPVLQNAGRTKRKASNFRKIVPTKCNGDINLHNVSFAYPSRPSVPVLSDITMYLPANETTFIVGGSGSGKSTIAQLLLRMYDIQQGTISLDDQDVEYIDSDWTRQQIGAVSQGAILFDMSVHDNVAMGLAGPGSRRRPQDATRAEVIAACQVALMQRFIEDLPNGYDTILGTGGANLSGGQKQRLAIARAMLRDPTILILDEATSALDATSRILVFEAIKHWRHNKTTIVITHDLSQISGTDFVYVLKDGNVLEQGYREDLEKAEGGEFRHMMLSQGVSGFPEKEQDPWSEDAVREREEQVEKILEEQEKIREEEMELAVGDARALKHQSVLRPSLRPITLGNWMFDVVADLTGAQAMPSAMVGAREADRVSRFIPPEAFAGDQLDYVRPRRPSTLHIDILPSPVPAHTTVTRRLSLQFSPTSPVYTLGTSTSSTVFDDGYYEDEKATLQRTATAASRRRFYSGEATPKRVRARWDNISLAPLKEVKVAKAEPEEEKQDEEQQPFWELIREVYPTMPFKSLILLGVVCAMISGAITPIFSYMLSRLLYEVSLGAKDVSTINLFGGIVLAIAIADGLFMGLKYFILETAAMLWVTKIRNHCYRLILAQDKKWFDKSENSSSSLMQILIKDGDDARSLIATILGQFVVVASMLFVGLVWALARGWQLTLVGFAIAPVFAITMAVQTNLVAKCELRNKRAREEVAKGYYDTILNIRGIRSMGFESVFLERFEDSVETALDTGVRGAFVEGCTYGVASSLIYLSEALLFYVGAVLVAKGTYSYLQMVQVLNLVVFTVSIGSQLMAFTERIAKAVQATRDFNKLLKLSTDTDESHGSLRPPITGTISFNHVEFAYPERPDVPVLKDVTMDIRDGESVAIVGASGSGKSTVAALLQRLYEPDSGNITFGPWELRATDVRHIRDHVAVVSQNPNLFDATITDNIAYGTKGLPEADIQRAAMAANVHDFIVSMPQGYDTMVGENAALISGGQAQRLQIARALVRPSNILILDECTSALDGANQAAVMQTIMDAKVGRTTLMVTHKLPIMRMCDRILVIHEGTVAEQGTYEELMAMKGVFAQLASGGEWAGE</sequence>
<gene>
    <name evidence="1" type="ORF">BV25DRAFT_1885249</name>
</gene>
<keyword evidence="1" id="KW-0378">Hydrolase</keyword>
<dbReference type="EMBL" id="MU277207">
    <property type="protein sequence ID" value="KAI0062541.1"/>
    <property type="molecule type" value="Genomic_DNA"/>
</dbReference>
<keyword evidence="2" id="KW-1185">Reference proteome</keyword>
<proteinExistence type="predicted"/>